<sequence>MKNHHYQTTITWTGNTGEGTKHYKSYERCHDISVEGKLPIQGSSDPNFRGDKSRHCPEDLLVAAVSSCHMLWYLHLCTTAGIVVTAYEDTAEGVMLENNNGSGCFTLILLRPVITINDEALIDRANELHKEANKMCFIANSCNFPILHEPLYKIAVPETAE</sequence>
<dbReference type="PANTHER" id="PTHR42830:SF2">
    <property type="entry name" value="OSMC_OHR FAMILY PROTEIN"/>
    <property type="match status" value="1"/>
</dbReference>
<dbReference type="PANTHER" id="PTHR42830">
    <property type="entry name" value="OSMOTICALLY INDUCIBLE FAMILY PROTEIN"/>
    <property type="match status" value="1"/>
</dbReference>
<dbReference type="RefSeq" id="WP_321564180.1">
    <property type="nucleotide sequence ID" value="NZ_CP139558.1"/>
</dbReference>
<organism evidence="1 2">
    <name type="scientific">Mucilaginibacter sabulilitoris</name>
    <dbReference type="NCBI Taxonomy" id="1173583"/>
    <lineage>
        <taxon>Bacteria</taxon>
        <taxon>Pseudomonadati</taxon>
        <taxon>Bacteroidota</taxon>
        <taxon>Sphingobacteriia</taxon>
        <taxon>Sphingobacteriales</taxon>
        <taxon>Sphingobacteriaceae</taxon>
        <taxon>Mucilaginibacter</taxon>
    </lineage>
</organism>
<evidence type="ECO:0000313" key="1">
    <source>
        <dbReference type="EMBL" id="WPU95068.1"/>
    </source>
</evidence>
<name>A0ABZ0TPN6_9SPHI</name>
<gene>
    <name evidence="1" type="ORF">SNE25_05960</name>
</gene>
<protein>
    <submittedName>
        <fullName evidence="1">OsmC family protein</fullName>
    </submittedName>
</protein>
<dbReference type="InterPro" id="IPR003718">
    <property type="entry name" value="OsmC/Ohr_fam"/>
</dbReference>
<dbReference type="Gene3D" id="3.30.300.20">
    <property type="match status" value="1"/>
</dbReference>
<dbReference type="EMBL" id="CP139558">
    <property type="protein sequence ID" value="WPU95068.1"/>
    <property type="molecule type" value="Genomic_DNA"/>
</dbReference>
<proteinExistence type="predicted"/>
<dbReference type="InterPro" id="IPR052707">
    <property type="entry name" value="OsmC_Ohr_Peroxiredoxin"/>
</dbReference>
<keyword evidence="2" id="KW-1185">Reference proteome</keyword>
<dbReference type="Pfam" id="PF02566">
    <property type="entry name" value="OsmC"/>
    <property type="match status" value="1"/>
</dbReference>
<dbReference type="SUPFAM" id="SSF82784">
    <property type="entry name" value="OsmC-like"/>
    <property type="match status" value="1"/>
</dbReference>
<evidence type="ECO:0000313" key="2">
    <source>
        <dbReference type="Proteomes" id="UP001324380"/>
    </source>
</evidence>
<dbReference type="InterPro" id="IPR036102">
    <property type="entry name" value="OsmC/Ohrsf"/>
</dbReference>
<dbReference type="InterPro" id="IPR015946">
    <property type="entry name" value="KH_dom-like_a/b"/>
</dbReference>
<dbReference type="Proteomes" id="UP001324380">
    <property type="component" value="Chromosome"/>
</dbReference>
<accession>A0ABZ0TPN6</accession>
<reference evidence="1 2" key="1">
    <citation type="submission" date="2023-11" db="EMBL/GenBank/DDBJ databases">
        <title>Analysis of the Genomes of Mucilaginibacter gossypii cycad 4 and M. sabulilitoris SNA2: microbes with the potential for plant growth promotion.</title>
        <authorList>
            <person name="Hirsch A.M."/>
            <person name="Humm E."/>
            <person name="Rubbi M."/>
            <person name="Del Vecchio G."/>
            <person name="Ha S.M."/>
            <person name="Pellegrini M."/>
            <person name="Gunsalus R.P."/>
        </authorList>
    </citation>
    <scope>NUCLEOTIDE SEQUENCE [LARGE SCALE GENOMIC DNA]</scope>
    <source>
        <strain evidence="1 2">SNA2</strain>
    </source>
</reference>